<keyword evidence="2" id="KW-0378">Hydrolase</keyword>
<organism evidence="2 3">
    <name type="scientific">Nocardia huaxiensis</name>
    <dbReference type="NCBI Taxonomy" id="2755382"/>
    <lineage>
        <taxon>Bacteria</taxon>
        <taxon>Bacillati</taxon>
        <taxon>Actinomycetota</taxon>
        <taxon>Actinomycetes</taxon>
        <taxon>Mycobacteriales</taxon>
        <taxon>Nocardiaceae</taxon>
        <taxon>Nocardia</taxon>
    </lineage>
</organism>
<proteinExistence type="predicted"/>
<accession>A0A7D6YZS8</accession>
<name>A0A7D6YZS8_9NOCA</name>
<dbReference type="InterPro" id="IPR000073">
    <property type="entry name" value="AB_hydrolase_1"/>
</dbReference>
<feature type="domain" description="AB hydrolase-1" evidence="1">
    <location>
        <begin position="22"/>
        <end position="130"/>
    </location>
</feature>
<dbReference type="KEGG" id="nhu:H0264_25890"/>
<keyword evidence="3" id="KW-1185">Reference proteome</keyword>
<dbReference type="AlphaFoldDB" id="A0A7D6YZS8"/>
<dbReference type="RefSeq" id="WP_181579952.1">
    <property type="nucleotide sequence ID" value="NZ_CP059399.1"/>
</dbReference>
<sequence>MRSHTFAVPGATLHYEIRGAGPLLLLIPGGGGDAGTFDGMAEALEKHFTVVAFDPRGYSRSTLDSGQPEDQHVAVQRDDVYRLLTHLTDKPALVCGTSDGAIVGLDLLARHPETIRTLIAHEPPCFAILPDAAEHRAMVEEVYALHRTEGLAAAGARFFAGIGGAMKPSPQPAELSPREAELWARLAANAPIMMEHELREFTSYTPDYQALTAVSDRLLLAVGRETLDRLPARPARVIAERLDLKVTEFPGAHNGLRTDAVEFAHQLIEILT</sequence>
<dbReference type="Gene3D" id="3.40.50.1820">
    <property type="entry name" value="alpha/beta hydrolase"/>
    <property type="match status" value="1"/>
</dbReference>
<evidence type="ECO:0000313" key="2">
    <source>
        <dbReference type="EMBL" id="QLY28746.1"/>
    </source>
</evidence>
<dbReference type="Proteomes" id="UP000515512">
    <property type="component" value="Chromosome"/>
</dbReference>
<dbReference type="InterPro" id="IPR029058">
    <property type="entry name" value="AB_hydrolase_fold"/>
</dbReference>
<dbReference type="Pfam" id="PF00561">
    <property type="entry name" value="Abhydrolase_1"/>
    <property type="match status" value="1"/>
</dbReference>
<protein>
    <submittedName>
        <fullName evidence="2">Alpha/beta fold hydrolase</fullName>
    </submittedName>
</protein>
<dbReference type="EMBL" id="CP059399">
    <property type="protein sequence ID" value="QLY28746.1"/>
    <property type="molecule type" value="Genomic_DNA"/>
</dbReference>
<evidence type="ECO:0000259" key="1">
    <source>
        <dbReference type="Pfam" id="PF00561"/>
    </source>
</evidence>
<gene>
    <name evidence="2" type="ORF">H0264_25890</name>
</gene>
<dbReference type="SUPFAM" id="SSF53474">
    <property type="entry name" value="alpha/beta-Hydrolases"/>
    <property type="match status" value="1"/>
</dbReference>
<dbReference type="GO" id="GO:0004806">
    <property type="term" value="F:triacylglycerol lipase activity"/>
    <property type="evidence" value="ECO:0007669"/>
    <property type="project" value="TreeGrafter"/>
</dbReference>
<evidence type="ECO:0000313" key="3">
    <source>
        <dbReference type="Proteomes" id="UP000515512"/>
    </source>
</evidence>
<dbReference type="PANTHER" id="PTHR43433:SF5">
    <property type="entry name" value="AB HYDROLASE-1 DOMAIN-CONTAINING PROTEIN"/>
    <property type="match status" value="1"/>
</dbReference>
<dbReference type="InterPro" id="IPR050471">
    <property type="entry name" value="AB_hydrolase"/>
</dbReference>
<dbReference type="GO" id="GO:0046503">
    <property type="term" value="P:glycerolipid catabolic process"/>
    <property type="evidence" value="ECO:0007669"/>
    <property type="project" value="TreeGrafter"/>
</dbReference>
<dbReference type="PANTHER" id="PTHR43433">
    <property type="entry name" value="HYDROLASE, ALPHA/BETA FOLD FAMILY PROTEIN"/>
    <property type="match status" value="1"/>
</dbReference>
<reference evidence="2 3" key="1">
    <citation type="submission" date="2020-07" db="EMBL/GenBank/DDBJ databases">
        <authorList>
            <person name="Zhuang K."/>
            <person name="Ran Y."/>
        </authorList>
    </citation>
    <scope>NUCLEOTIDE SEQUENCE [LARGE SCALE GENOMIC DNA]</scope>
    <source>
        <strain evidence="2 3">WCH-YHL-001</strain>
    </source>
</reference>